<reference evidence="2" key="1">
    <citation type="journal article" date="2022" name="ISME J.">
        <title>Genetic and phylogenetic analysis of dissimilatory iodate-reducing bacteria identifies potential niches across the world's oceans.</title>
        <authorList>
            <person name="Reyes-Umana V."/>
            <person name="Henning Z."/>
            <person name="Lee K."/>
            <person name="Barnum T.P."/>
            <person name="Coates J.D."/>
        </authorList>
    </citation>
    <scope>NUCLEOTIDE SEQUENCE [LARGE SCALE GENOMIC DNA]</scope>
    <source>
        <strain evidence="2">IR12</strain>
    </source>
</reference>
<accession>A0A944D871</accession>
<sequence length="79" mass="8677">MSSDSRQVKFSVDTHLFRELGELLVGRESTALIELVKNAYDADATEVTVFGENIGDPIRGVIRISDNGVGMRACQKFCV</sequence>
<keyword evidence="1" id="KW-0067">ATP-binding</keyword>
<gene>
    <name evidence="1" type="ORF">I8J34_11975</name>
</gene>
<protein>
    <submittedName>
        <fullName evidence="1">ATP-binding protein</fullName>
    </submittedName>
</protein>
<evidence type="ECO:0000313" key="1">
    <source>
        <dbReference type="EMBL" id="MBT0961890.1"/>
    </source>
</evidence>
<proteinExistence type="predicted"/>
<evidence type="ECO:0000313" key="2">
    <source>
        <dbReference type="Proteomes" id="UP000694660"/>
    </source>
</evidence>
<dbReference type="SUPFAM" id="SSF55874">
    <property type="entry name" value="ATPase domain of HSP90 chaperone/DNA topoisomerase II/histidine kinase"/>
    <property type="match status" value="1"/>
</dbReference>
<dbReference type="EMBL" id="JAEKFT010000011">
    <property type="protein sequence ID" value="MBT0961890.1"/>
    <property type="molecule type" value="Genomic_DNA"/>
</dbReference>
<dbReference type="Pfam" id="PF13589">
    <property type="entry name" value="HATPase_c_3"/>
    <property type="match status" value="1"/>
</dbReference>
<keyword evidence="2" id="KW-1185">Reference proteome</keyword>
<dbReference type="RefSeq" id="WP_214361639.1">
    <property type="nucleotide sequence ID" value="NZ_JAEKFT010000011.1"/>
</dbReference>
<dbReference type="InterPro" id="IPR036890">
    <property type="entry name" value="HATPase_C_sf"/>
</dbReference>
<dbReference type="Proteomes" id="UP000694660">
    <property type="component" value="Unassembled WGS sequence"/>
</dbReference>
<comment type="caution">
    <text evidence="1">The sequence shown here is derived from an EMBL/GenBank/DDBJ whole genome shotgun (WGS) entry which is preliminary data.</text>
</comment>
<name>A0A944D871_DENI1</name>
<dbReference type="Gene3D" id="3.30.565.10">
    <property type="entry name" value="Histidine kinase-like ATPase, C-terminal domain"/>
    <property type="match status" value="1"/>
</dbReference>
<dbReference type="AlphaFoldDB" id="A0A944D871"/>
<keyword evidence="1" id="KW-0547">Nucleotide-binding</keyword>
<dbReference type="GO" id="GO:0005524">
    <property type="term" value="F:ATP binding"/>
    <property type="evidence" value="ECO:0007669"/>
    <property type="project" value="UniProtKB-KW"/>
</dbReference>
<organism evidence="1 2">
    <name type="scientific">Denitromonas iodatirespirans</name>
    <dbReference type="NCBI Taxonomy" id="2795389"/>
    <lineage>
        <taxon>Bacteria</taxon>
        <taxon>Pseudomonadati</taxon>
        <taxon>Pseudomonadota</taxon>
        <taxon>Betaproteobacteria</taxon>
        <taxon>Rhodocyclales</taxon>
        <taxon>Zoogloeaceae</taxon>
        <taxon>Denitromonas</taxon>
    </lineage>
</organism>